<accession>A0A7U2HZ91</accession>
<reference evidence="2" key="1">
    <citation type="journal article" date="2021" name="BMC Genomics">
        <title>Chromosome-level genome assembly and manually-curated proteome of model necrotroph Parastagonospora nodorum Sn15 reveals a genome-wide trove of candidate effector homologs, and redundancy of virulence-related functions within an accessory chromosome.</title>
        <authorList>
            <person name="Bertazzoni S."/>
            <person name="Jones D.A.B."/>
            <person name="Phan H.T."/>
            <person name="Tan K.-C."/>
            <person name="Hane J.K."/>
        </authorList>
    </citation>
    <scope>NUCLEOTIDE SEQUENCE [LARGE SCALE GENOMIC DNA]</scope>
    <source>
        <strain evidence="2">SN15 / ATCC MYA-4574 / FGSC 10173)</strain>
    </source>
</reference>
<dbReference type="VEuPathDB" id="FungiDB:JI435_404050"/>
<evidence type="ECO:0000313" key="2">
    <source>
        <dbReference type="Proteomes" id="UP000663193"/>
    </source>
</evidence>
<evidence type="ECO:0000313" key="1">
    <source>
        <dbReference type="EMBL" id="QRC93552.1"/>
    </source>
</evidence>
<organism evidence="1 2">
    <name type="scientific">Phaeosphaeria nodorum (strain SN15 / ATCC MYA-4574 / FGSC 10173)</name>
    <name type="common">Glume blotch fungus</name>
    <name type="synonym">Parastagonospora nodorum</name>
    <dbReference type="NCBI Taxonomy" id="321614"/>
    <lineage>
        <taxon>Eukaryota</taxon>
        <taxon>Fungi</taxon>
        <taxon>Dikarya</taxon>
        <taxon>Ascomycota</taxon>
        <taxon>Pezizomycotina</taxon>
        <taxon>Dothideomycetes</taxon>
        <taxon>Pleosporomycetidae</taxon>
        <taxon>Pleosporales</taxon>
        <taxon>Pleosporineae</taxon>
        <taxon>Phaeosphaeriaceae</taxon>
        <taxon>Parastagonospora</taxon>
    </lineage>
</organism>
<dbReference type="Proteomes" id="UP000663193">
    <property type="component" value="Chromosome 3"/>
</dbReference>
<proteinExistence type="predicted"/>
<protein>
    <submittedName>
        <fullName evidence="1">Uncharacterized protein</fullName>
    </submittedName>
</protein>
<dbReference type="EMBL" id="CP069025">
    <property type="protein sequence ID" value="QRC93552.1"/>
    <property type="molecule type" value="Genomic_DNA"/>
</dbReference>
<sequence length="79" mass="8689">MRLYEGNTTCNTQSTINCSTTLSCLCPCDATSDAACRTVPTRQSPRHPLPCLCNHDPIAHQLEALNASPWISVVIYRLL</sequence>
<keyword evidence="2" id="KW-1185">Reference proteome</keyword>
<dbReference type="AlphaFoldDB" id="A0A7U2HZ91"/>
<name>A0A7U2HZ91_PHANO</name>
<gene>
    <name evidence="1" type="ORF">JI435_404050</name>
</gene>
<dbReference type="PROSITE" id="PS51257">
    <property type="entry name" value="PROKAR_LIPOPROTEIN"/>
    <property type="match status" value="1"/>
</dbReference>